<dbReference type="PROSITE" id="PS50893">
    <property type="entry name" value="ABC_TRANSPORTER_2"/>
    <property type="match status" value="1"/>
</dbReference>
<accession>X1AJF5</accession>
<sequence>MTNNLVEVKNLKKYYQVQKGFVETLLARKIDFIKAVDKISFNIRKGEVFGLAGESGSGKTTTGRLVLGLTEPTEGKIFFDNIDISSLSPSEMRNFRKKMQIIFQDPYASLNPRMKIGDSIGHSLLIHKICNAAEKRELVLDIMTKVGLTPSKILCEKYPHQLSGGQRQRTVIARALILQPELIVADEPIAMADVSVRATLLKLMMDLKNDFNLTYLFITHDLATTKYICDRIAIMYLGKIFEMGTIYDVYSNPKHPYTIALLSAVPVPDPKARRKHLIPRGEIPSPINPPPGCRFHPRCPKVMDICSKEEPELIDFGNNHLSYCSTYLVVTITNVKNNKFKGLSLRGTKSRSNLK</sequence>
<dbReference type="AlphaFoldDB" id="X1AJF5"/>
<evidence type="ECO:0000256" key="1">
    <source>
        <dbReference type="ARBA" id="ARBA00022448"/>
    </source>
</evidence>
<name>X1AJF5_9ZZZZ</name>
<dbReference type="SMART" id="SM00382">
    <property type="entry name" value="AAA"/>
    <property type="match status" value="1"/>
</dbReference>
<dbReference type="InterPro" id="IPR003593">
    <property type="entry name" value="AAA+_ATPase"/>
</dbReference>
<dbReference type="NCBIfam" id="TIGR01727">
    <property type="entry name" value="oligo_HPY"/>
    <property type="match status" value="1"/>
</dbReference>
<reference evidence="5" key="1">
    <citation type="journal article" date="2014" name="Front. Microbiol.">
        <title>High frequency of phylogenetically diverse reductive dehalogenase-homologous genes in deep subseafloor sedimentary metagenomes.</title>
        <authorList>
            <person name="Kawai M."/>
            <person name="Futagami T."/>
            <person name="Toyoda A."/>
            <person name="Takaki Y."/>
            <person name="Nishi S."/>
            <person name="Hori S."/>
            <person name="Arai W."/>
            <person name="Tsubouchi T."/>
            <person name="Morono Y."/>
            <person name="Uchiyama I."/>
            <person name="Ito T."/>
            <person name="Fujiyama A."/>
            <person name="Inagaki F."/>
            <person name="Takami H."/>
        </authorList>
    </citation>
    <scope>NUCLEOTIDE SEQUENCE</scope>
    <source>
        <strain evidence="5">Expedition CK06-06</strain>
    </source>
</reference>
<dbReference type="Pfam" id="PF00005">
    <property type="entry name" value="ABC_tran"/>
    <property type="match status" value="1"/>
</dbReference>
<dbReference type="CDD" id="cd03257">
    <property type="entry name" value="ABC_NikE_OppD_transporters"/>
    <property type="match status" value="1"/>
</dbReference>
<dbReference type="InterPro" id="IPR013563">
    <property type="entry name" value="Oligopep_ABC_C"/>
</dbReference>
<dbReference type="FunFam" id="3.40.50.300:FF:000016">
    <property type="entry name" value="Oligopeptide ABC transporter ATP-binding component"/>
    <property type="match status" value="1"/>
</dbReference>
<proteinExistence type="predicted"/>
<keyword evidence="3" id="KW-0067">ATP-binding</keyword>
<dbReference type="InterPro" id="IPR027417">
    <property type="entry name" value="P-loop_NTPase"/>
</dbReference>
<gene>
    <name evidence="5" type="ORF">S01H4_03891</name>
</gene>
<dbReference type="GO" id="GO:0005524">
    <property type="term" value="F:ATP binding"/>
    <property type="evidence" value="ECO:0007669"/>
    <property type="project" value="UniProtKB-KW"/>
</dbReference>
<comment type="caution">
    <text evidence="5">The sequence shown here is derived from an EMBL/GenBank/DDBJ whole genome shotgun (WGS) entry which is preliminary data.</text>
</comment>
<dbReference type="GO" id="GO:0015833">
    <property type="term" value="P:peptide transport"/>
    <property type="evidence" value="ECO:0007669"/>
    <property type="project" value="InterPro"/>
</dbReference>
<dbReference type="GO" id="GO:0055085">
    <property type="term" value="P:transmembrane transport"/>
    <property type="evidence" value="ECO:0007669"/>
    <property type="project" value="UniProtKB-ARBA"/>
</dbReference>
<feature type="domain" description="ABC transporter" evidence="4">
    <location>
        <begin position="6"/>
        <end position="262"/>
    </location>
</feature>
<dbReference type="PANTHER" id="PTHR43776:SF8">
    <property type="entry name" value="ABC TRANSPORTER, ATP-BINDING PROTEIN"/>
    <property type="match status" value="1"/>
</dbReference>
<evidence type="ECO:0000259" key="4">
    <source>
        <dbReference type="PROSITE" id="PS50893"/>
    </source>
</evidence>
<dbReference type="Pfam" id="PF08352">
    <property type="entry name" value="oligo_HPY"/>
    <property type="match status" value="1"/>
</dbReference>
<dbReference type="PANTHER" id="PTHR43776">
    <property type="entry name" value="TRANSPORT ATP-BINDING PROTEIN"/>
    <property type="match status" value="1"/>
</dbReference>
<keyword evidence="1" id="KW-0813">Transport</keyword>
<dbReference type="GO" id="GO:0016887">
    <property type="term" value="F:ATP hydrolysis activity"/>
    <property type="evidence" value="ECO:0007669"/>
    <property type="project" value="InterPro"/>
</dbReference>
<evidence type="ECO:0000256" key="2">
    <source>
        <dbReference type="ARBA" id="ARBA00022741"/>
    </source>
</evidence>
<organism evidence="5">
    <name type="scientific">marine sediment metagenome</name>
    <dbReference type="NCBI Taxonomy" id="412755"/>
    <lineage>
        <taxon>unclassified sequences</taxon>
        <taxon>metagenomes</taxon>
        <taxon>ecological metagenomes</taxon>
    </lineage>
</organism>
<dbReference type="InterPro" id="IPR003439">
    <property type="entry name" value="ABC_transporter-like_ATP-bd"/>
</dbReference>
<protein>
    <recommendedName>
        <fullName evidence="4">ABC transporter domain-containing protein</fullName>
    </recommendedName>
</protein>
<dbReference type="SUPFAM" id="SSF52540">
    <property type="entry name" value="P-loop containing nucleoside triphosphate hydrolases"/>
    <property type="match status" value="1"/>
</dbReference>
<keyword evidence="2" id="KW-0547">Nucleotide-binding</keyword>
<dbReference type="Gene3D" id="3.40.50.300">
    <property type="entry name" value="P-loop containing nucleotide triphosphate hydrolases"/>
    <property type="match status" value="1"/>
</dbReference>
<dbReference type="EMBL" id="BART01000992">
    <property type="protein sequence ID" value="GAG60106.1"/>
    <property type="molecule type" value="Genomic_DNA"/>
</dbReference>
<dbReference type="InterPro" id="IPR050319">
    <property type="entry name" value="ABC_transp_ATP-bind"/>
</dbReference>
<evidence type="ECO:0000313" key="5">
    <source>
        <dbReference type="EMBL" id="GAG60106.1"/>
    </source>
</evidence>
<evidence type="ECO:0000256" key="3">
    <source>
        <dbReference type="ARBA" id="ARBA00022840"/>
    </source>
</evidence>